<reference evidence="2" key="1">
    <citation type="journal article" date="2019" name="Int. J. Syst. Evol. Microbiol.">
        <title>The Global Catalogue of Microorganisms (GCM) 10K type strain sequencing project: providing services to taxonomists for standard genome sequencing and annotation.</title>
        <authorList>
            <consortium name="The Broad Institute Genomics Platform"/>
            <consortium name="The Broad Institute Genome Sequencing Center for Infectious Disease"/>
            <person name="Wu L."/>
            <person name="Ma J."/>
        </authorList>
    </citation>
    <scope>NUCLEOTIDE SEQUENCE [LARGE SCALE GENOMIC DNA]</scope>
    <source>
        <strain evidence="2">JCM 31319</strain>
    </source>
</reference>
<comment type="caution">
    <text evidence="1">The sequence shown here is derived from an EMBL/GenBank/DDBJ whole genome shotgun (WGS) entry which is preliminary data.</text>
</comment>
<name>A0ABW3SME8_9BACT</name>
<gene>
    <name evidence="1" type="ORF">ACFQ2O_02455</name>
</gene>
<evidence type="ECO:0000313" key="2">
    <source>
        <dbReference type="Proteomes" id="UP001597094"/>
    </source>
</evidence>
<dbReference type="Proteomes" id="UP001597094">
    <property type="component" value="Unassembled WGS sequence"/>
</dbReference>
<accession>A0ABW3SME8</accession>
<dbReference type="SUPFAM" id="SSF49464">
    <property type="entry name" value="Carboxypeptidase regulatory domain-like"/>
    <property type="match status" value="1"/>
</dbReference>
<dbReference type="EMBL" id="JBHTLD010000011">
    <property type="protein sequence ID" value="MFD1185052.1"/>
    <property type="molecule type" value="Genomic_DNA"/>
</dbReference>
<evidence type="ECO:0000313" key="1">
    <source>
        <dbReference type="EMBL" id="MFD1185052.1"/>
    </source>
</evidence>
<sequence length="237" mass="25962">MSKSFNISLKEPCKEDFSNFVPTEKGGYCNNCHKEVVDFTQMSQKQLFAYFTEENRKTCGRFRAEQLGFLNEGQGRICKLSTLLAASVGILAAIISLPTKAAPKLNVASIIAASTKSDAKSPVLSDSLRQVSGRIVHTDELLPLAGVAILLKGTQTGTATDADGRFTLVLPAADLPKATLIIRYIGFTTLEKEISNKQSLYLGDISLKVEDMLLGEVVIVKQWTPRSLGYKLRNVFR</sequence>
<protein>
    <submittedName>
        <fullName evidence="1">Carboxypeptidase-like regulatory domain-containing protein</fullName>
    </submittedName>
</protein>
<organism evidence="1 2">
    <name type="scientific">Pontibacter rugosus</name>
    <dbReference type="NCBI Taxonomy" id="1745966"/>
    <lineage>
        <taxon>Bacteria</taxon>
        <taxon>Pseudomonadati</taxon>
        <taxon>Bacteroidota</taxon>
        <taxon>Cytophagia</taxon>
        <taxon>Cytophagales</taxon>
        <taxon>Hymenobacteraceae</taxon>
        <taxon>Pontibacter</taxon>
    </lineage>
</organism>
<dbReference type="InterPro" id="IPR008969">
    <property type="entry name" value="CarboxyPept-like_regulatory"/>
</dbReference>
<proteinExistence type="predicted"/>
<dbReference type="Gene3D" id="2.60.40.1120">
    <property type="entry name" value="Carboxypeptidase-like, regulatory domain"/>
    <property type="match status" value="1"/>
</dbReference>
<dbReference type="RefSeq" id="WP_377522631.1">
    <property type="nucleotide sequence ID" value="NZ_JBHTLD010000011.1"/>
</dbReference>
<keyword evidence="2" id="KW-1185">Reference proteome</keyword>
<dbReference type="Pfam" id="PF13715">
    <property type="entry name" value="CarbopepD_reg_2"/>
    <property type="match status" value="1"/>
</dbReference>